<protein>
    <submittedName>
        <fullName evidence="2">Uncharacterized protein</fullName>
    </submittedName>
</protein>
<feature type="compositionally biased region" description="Basic and acidic residues" evidence="1">
    <location>
        <begin position="162"/>
        <end position="174"/>
    </location>
</feature>
<feature type="compositionally biased region" description="Polar residues" evidence="1">
    <location>
        <begin position="76"/>
        <end position="91"/>
    </location>
</feature>
<evidence type="ECO:0000313" key="5">
    <source>
        <dbReference type="EMBL" id="CAF4177358.1"/>
    </source>
</evidence>
<feature type="region of interest" description="Disordered" evidence="1">
    <location>
        <begin position="1"/>
        <end position="174"/>
    </location>
</feature>
<sequence>MSSKTSDEGEVSPNEKQNEASGTDHHHDQIVANPNSSHEKDTGHGDDESVIESEQHTHDNPNEANHKVEQFITDGDQVTHNTEETQASVDHQQIVSSQPTTTSTSDQHEDVSTTTTTTTTDYQNLPVVDLNAPVSVDEEKTKDENETLNEIEKSSTELVQDTQEKVEERTDDIK</sequence>
<dbReference type="AlphaFoldDB" id="A0A815FQX0"/>
<dbReference type="EMBL" id="CAJOBC010050865">
    <property type="protein sequence ID" value="CAF4177358.1"/>
    <property type="molecule type" value="Genomic_DNA"/>
</dbReference>
<accession>A0A815FQX0</accession>
<dbReference type="Proteomes" id="UP000681722">
    <property type="component" value="Unassembled WGS sequence"/>
</dbReference>
<keyword evidence="6" id="KW-1185">Reference proteome</keyword>
<evidence type="ECO:0000313" key="6">
    <source>
        <dbReference type="Proteomes" id="UP000663829"/>
    </source>
</evidence>
<proteinExistence type="predicted"/>
<evidence type="ECO:0000313" key="4">
    <source>
        <dbReference type="EMBL" id="CAF4156837.1"/>
    </source>
</evidence>
<gene>
    <name evidence="2" type="ORF">GPM918_LOCUS29752</name>
    <name evidence="3" type="ORF">OVA965_LOCUS30564</name>
    <name evidence="5" type="ORF">SRO942_LOCUS30342</name>
    <name evidence="4" type="ORF">TMI583_LOCUS31369</name>
</gene>
<dbReference type="Proteomes" id="UP000677228">
    <property type="component" value="Unassembled WGS sequence"/>
</dbReference>
<evidence type="ECO:0000256" key="1">
    <source>
        <dbReference type="SAM" id="MobiDB-lite"/>
    </source>
</evidence>
<dbReference type="EMBL" id="CAJNOQ010013696">
    <property type="protein sequence ID" value="CAF1326923.1"/>
    <property type="molecule type" value="Genomic_DNA"/>
</dbReference>
<dbReference type="Proteomes" id="UP000663829">
    <property type="component" value="Unassembled WGS sequence"/>
</dbReference>
<dbReference type="EMBL" id="CAJNOK010022299">
    <property type="protein sequence ID" value="CAF1345910.1"/>
    <property type="molecule type" value="Genomic_DNA"/>
</dbReference>
<evidence type="ECO:0000313" key="3">
    <source>
        <dbReference type="EMBL" id="CAF1345910.1"/>
    </source>
</evidence>
<feature type="compositionally biased region" description="Basic and acidic residues" evidence="1">
    <location>
        <begin position="37"/>
        <end position="69"/>
    </location>
</feature>
<feature type="non-terminal residue" evidence="2">
    <location>
        <position position="1"/>
    </location>
</feature>
<comment type="caution">
    <text evidence="2">The sequence shown here is derived from an EMBL/GenBank/DDBJ whole genome shotgun (WGS) entry which is preliminary data.</text>
</comment>
<feature type="compositionally biased region" description="Basic and acidic residues" evidence="1">
    <location>
        <begin position="137"/>
        <end position="155"/>
    </location>
</feature>
<reference evidence="2" key="1">
    <citation type="submission" date="2021-02" db="EMBL/GenBank/DDBJ databases">
        <authorList>
            <person name="Nowell W R."/>
        </authorList>
    </citation>
    <scope>NUCLEOTIDE SEQUENCE</scope>
</reference>
<dbReference type="Proteomes" id="UP000682733">
    <property type="component" value="Unassembled WGS sequence"/>
</dbReference>
<name>A0A815FQX0_9BILA</name>
<dbReference type="EMBL" id="CAJOBA010043931">
    <property type="protein sequence ID" value="CAF4156837.1"/>
    <property type="molecule type" value="Genomic_DNA"/>
</dbReference>
<feature type="compositionally biased region" description="Low complexity" evidence="1">
    <location>
        <begin position="92"/>
        <end position="105"/>
    </location>
</feature>
<organism evidence="2 6">
    <name type="scientific">Didymodactylos carnosus</name>
    <dbReference type="NCBI Taxonomy" id="1234261"/>
    <lineage>
        <taxon>Eukaryota</taxon>
        <taxon>Metazoa</taxon>
        <taxon>Spiralia</taxon>
        <taxon>Gnathifera</taxon>
        <taxon>Rotifera</taxon>
        <taxon>Eurotatoria</taxon>
        <taxon>Bdelloidea</taxon>
        <taxon>Philodinida</taxon>
        <taxon>Philodinidae</taxon>
        <taxon>Didymodactylos</taxon>
    </lineage>
</organism>
<evidence type="ECO:0000313" key="2">
    <source>
        <dbReference type="EMBL" id="CAF1326923.1"/>
    </source>
</evidence>
<feature type="compositionally biased region" description="Basic and acidic residues" evidence="1">
    <location>
        <begin position="16"/>
        <end position="29"/>
    </location>
</feature>